<keyword evidence="3" id="KW-1185">Reference proteome</keyword>
<name>A0ABT4BE74_9ACTN</name>
<protein>
    <submittedName>
        <fullName evidence="2">SCO2522 family protein</fullName>
    </submittedName>
</protein>
<dbReference type="NCBIfam" id="NF040566">
    <property type="entry name" value="SCO2522_fam"/>
    <property type="match status" value="1"/>
</dbReference>
<dbReference type="InterPro" id="IPR049747">
    <property type="entry name" value="SCO2522-like"/>
</dbReference>
<accession>A0ABT4BE74</accession>
<comment type="caution">
    <text evidence="2">The sequence shown here is derived from an EMBL/GenBank/DDBJ whole genome shotgun (WGS) entry which is preliminary data.</text>
</comment>
<feature type="region of interest" description="Disordered" evidence="1">
    <location>
        <begin position="129"/>
        <end position="161"/>
    </location>
</feature>
<organism evidence="2 3">
    <name type="scientific">Paractinoplanes pyxinae</name>
    <dbReference type="NCBI Taxonomy" id="2997416"/>
    <lineage>
        <taxon>Bacteria</taxon>
        <taxon>Bacillati</taxon>
        <taxon>Actinomycetota</taxon>
        <taxon>Actinomycetes</taxon>
        <taxon>Micromonosporales</taxon>
        <taxon>Micromonosporaceae</taxon>
        <taxon>Paractinoplanes</taxon>
    </lineage>
</organism>
<dbReference type="EMBL" id="JAPNTZ010000021">
    <property type="protein sequence ID" value="MCY1144751.1"/>
    <property type="molecule type" value="Genomic_DNA"/>
</dbReference>
<gene>
    <name evidence="2" type="ORF">OWR29_42700</name>
</gene>
<sequence length="320" mass="35803">MTTTVYQESSAERRDQQVGLSHVSIELGHLYAEDFNRGPGYLREHFQRVKPWIAAVSALHEARNGRKPRISTCFLIDDYFAPFGHPPTVFEALRSAADDSGVQLDYIARESGCAVADNVKAAELVLDKLTPEPPPNTTGARPPVEDSGWLANGERSGGSDQAMSYVPWTPPRENAPNRHSIFVDLELWDNPPGQGRRWSCTYLAAVWQLARLGVLRDERGDAIMQAYKVDEIPDRWADLPAVVQVNEDAKDFSAYRTFSILNSRYLPVELGTRVILNQVSIDENVLLQVVERAGRERILLEKAPVDRIEYTFVTEPAGVS</sequence>
<proteinExistence type="predicted"/>
<reference evidence="2" key="1">
    <citation type="submission" date="2022-11" db="EMBL/GenBank/DDBJ databases">
        <authorList>
            <person name="Somphong A."/>
            <person name="Phongsopitanun W."/>
        </authorList>
    </citation>
    <scope>NUCLEOTIDE SEQUENCE</scope>
    <source>
        <strain evidence="2">Pm04-4</strain>
    </source>
</reference>
<evidence type="ECO:0000313" key="2">
    <source>
        <dbReference type="EMBL" id="MCY1144751.1"/>
    </source>
</evidence>
<dbReference type="RefSeq" id="WP_267569340.1">
    <property type="nucleotide sequence ID" value="NZ_JAPNTZ010000021.1"/>
</dbReference>
<dbReference type="Proteomes" id="UP001151002">
    <property type="component" value="Unassembled WGS sequence"/>
</dbReference>
<evidence type="ECO:0000256" key="1">
    <source>
        <dbReference type="SAM" id="MobiDB-lite"/>
    </source>
</evidence>
<evidence type="ECO:0000313" key="3">
    <source>
        <dbReference type="Proteomes" id="UP001151002"/>
    </source>
</evidence>